<gene>
    <name evidence="2" type="ORF">DILT_LOCUS18017</name>
</gene>
<organism evidence="2 3">
    <name type="scientific">Dibothriocephalus latus</name>
    <name type="common">Fish tapeworm</name>
    <name type="synonym">Diphyllobothrium latum</name>
    <dbReference type="NCBI Taxonomy" id="60516"/>
    <lineage>
        <taxon>Eukaryota</taxon>
        <taxon>Metazoa</taxon>
        <taxon>Spiralia</taxon>
        <taxon>Lophotrochozoa</taxon>
        <taxon>Platyhelminthes</taxon>
        <taxon>Cestoda</taxon>
        <taxon>Eucestoda</taxon>
        <taxon>Diphyllobothriidea</taxon>
        <taxon>Diphyllobothriidae</taxon>
        <taxon>Dibothriocephalus</taxon>
    </lineage>
</organism>
<feature type="non-terminal residue" evidence="2">
    <location>
        <position position="123"/>
    </location>
</feature>
<keyword evidence="3" id="KW-1185">Reference proteome</keyword>
<feature type="region of interest" description="Disordered" evidence="1">
    <location>
        <begin position="1"/>
        <end position="27"/>
    </location>
</feature>
<feature type="compositionally biased region" description="Low complexity" evidence="1">
    <location>
        <begin position="14"/>
        <end position="23"/>
    </location>
</feature>
<evidence type="ECO:0000256" key="1">
    <source>
        <dbReference type="SAM" id="MobiDB-lite"/>
    </source>
</evidence>
<evidence type="ECO:0000313" key="3">
    <source>
        <dbReference type="Proteomes" id="UP000281553"/>
    </source>
</evidence>
<feature type="region of interest" description="Disordered" evidence="1">
    <location>
        <begin position="53"/>
        <end position="123"/>
    </location>
</feature>
<evidence type="ECO:0000313" key="2">
    <source>
        <dbReference type="EMBL" id="VDN39799.1"/>
    </source>
</evidence>
<sequence>MTAIAPAPIPLPPSESETPSTPIQRPTLLSLAMKRRQQLEETDPLELIRERILLQRHMEPEARMITPDDPRARPNMPGTPQTPHTPATPQEPKDAPEDTSHPASPAPAPESADSEAKEPANES</sequence>
<protein>
    <submittedName>
        <fullName evidence="2">Uncharacterized protein</fullName>
    </submittedName>
</protein>
<dbReference type="Proteomes" id="UP000281553">
    <property type="component" value="Unassembled WGS sequence"/>
</dbReference>
<accession>A0A3P7RGL4</accession>
<feature type="compositionally biased region" description="Low complexity" evidence="1">
    <location>
        <begin position="78"/>
        <end position="90"/>
    </location>
</feature>
<feature type="compositionally biased region" description="Basic and acidic residues" evidence="1">
    <location>
        <begin position="53"/>
        <end position="72"/>
    </location>
</feature>
<name>A0A3P7RGL4_DIBLA</name>
<dbReference type="AlphaFoldDB" id="A0A3P7RGL4"/>
<proteinExistence type="predicted"/>
<feature type="compositionally biased region" description="Basic and acidic residues" evidence="1">
    <location>
        <begin position="114"/>
        <end position="123"/>
    </location>
</feature>
<reference evidence="2 3" key="1">
    <citation type="submission" date="2018-11" db="EMBL/GenBank/DDBJ databases">
        <authorList>
            <consortium name="Pathogen Informatics"/>
        </authorList>
    </citation>
    <scope>NUCLEOTIDE SEQUENCE [LARGE SCALE GENOMIC DNA]</scope>
</reference>
<dbReference type="EMBL" id="UYRU01096672">
    <property type="protein sequence ID" value="VDN39799.1"/>
    <property type="molecule type" value="Genomic_DNA"/>
</dbReference>
<feature type="compositionally biased region" description="Basic and acidic residues" evidence="1">
    <location>
        <begin position="91"/>
        <end position="100"/>
    </location>
</feature>